<dbReference type="Pfam" id="PF25597">
    <property type="entry name" value="SH3_retrovirus"/>
    <property type="match status" value="1"/>
</dbReference>
<reference evidence="3" key="1">
    <citation type="journal article" date="2022" name="Int. J. Mol. Sci.">
        <title>Draft Genome of Tanacetum Coccineum: Genomic Comparison of Closely Related Tanacetum-Family Plants.</title>
        <authorList>
            <person name="Yamashiro T."/>
            <person name="Shiraishi A."/>
            <person name="Nakayama K."/>
            <person name="Satake H."/>
        </authorList>
    </citation>
    <scope>NUCLEOTIDE SEQUENCE</scope>
</reference>
<feature type="compositionally biased region" description="Polar residues" evidence="1">
    <location>
        <begin position="112"/>
        <end position="133"/>
    </location>
</feature>
<feature type="region of interest" description="Disordered" evidence="1">
    <location>
        <begin position="171"/>
        <end position="199"/>
    </location>
</feature>
<name>A0ABQ5BEE6_9ASTR</name>
<sequence>AEAIATACFTQNRSLVIPRHEKTPYHIINARKPSVKFFHIFGSLCYIVRDGENLDKMKEKGDACIFVGYSTQSKAYRVFNKRTRIIVEIIHVNFDELPQMASDHVSSDLGPQCSTTVLEQDRSSPGPQSQENVPQVAERVTTSNELELLYSPMFSEILNGTSLVVSKSSAVHGADNPDKHQQHNTTHTSTTTDVTDVPPLSIQSTHQIPTQVPTVTAPENIIQAETNTENAQFDDDEFINIFSTPVQERGEPSSRHADSLNMHTFYQHHPSAQRWTKDHPLEQVIGNPSQSIKTRCQLEIDAEMCMFALTVSQTKPKNIKEAMADSALIESMQEELHQFDRLDVWELVDRPLCRNVINLKWLWKNKRDEENTVIRNKYRLLAKGYAQKE</sequence>
<feature type="region of interest" description="Disordered" evidence="1">
    <location>
        <begin position="103"/>
        <end position="138"/>
    </location>
</feature>
<feature type="compositionally biased region" description="Low complexity" evidence="1">
    <location>
        <begin position="185"/>
        <end position="197"/>
    </location>
</feature>
<dbReference type="InterPro" id="IPR057670">
    <property type="entry name" value="SH3_retrovirus"/>
</dbReference>
<gene>
    <name evidence="3" type="ORF">Tco_0859509</name>
</gene>
<organism evidence="3 4">
    <name type="scientific">Tanacetum coccineum</name>
    <dbReference type="NCBI Taxonomy" id="301880"/>
    <lineage>
        <taxon>Eukaryota</taxon>
        <taxon>Viridiplantae</taxon>
        <taxon>Streptophyta</taxon>
        <taxon>Embryophyta</taxon>
        <taxon>Tracheophyta</taxon>
        <taxon>Spermatophyta</taxon>
        <taxon>Magnoliopsida</taxon>
        <taxon>eudicotyledons</taxon>
        <taxon>Gunneridae</taxon>
        <taxon>Pentapetalae</taxon>
        <taxon>asterids</taxon>
        <taxon>campanulids</taxon>
        <taxon>Asterales</taxon>
        <taxon>Asteraceae</taxon>
        <taxon>Asteroideae</taxon>
        <taxon>Anthemideae</taxon>
        <taxon>Anthemidinae</taxon>
        <taxon>Tanacetum</taxon>
    </lineage>
</organism>
<dbReference type="InterPro" id="IPR039537">
    <property type="entry name" value="Retrotran_Ty1/copia-like"/>
</dbReference>
<dbReference type="PANTHER" id="PTHR42648">
    <property type="entry name" value="TRANSPOSASE, PUTATIVE-RELATED"/>
    <property type="match status" value="1"/>
</dbReference>
<dbReference type="EMBL" id="BQNB010013149">
    <property type="protein sequence ID" value="GJT12467.1"/>
    <property type="molecule type" value="Genomic_DNA"/>
</dbReference>
<comment type="caution">
    <text evidence="3">The sequence shown here is derived from an EMBL/GenBank/DDBJ whole genome shotgun (WGS) entry which is preliminary data.</text>
</comment>
<evidence type="ECO:0000256" key="1">
    <source>
        <dbReference type="SAM" id="MobiDB-lite"/>
    </source>
</evidence>
<protein>
    <submittedName>
        <fullName evidence="3">Ribonuclease H-like domain-containing protein</fullName>
    </submittedName>
</protein>
<evidence type="ECO:0000313" key="3">
    <source>
        <dbReference type="EMBL" id="GJT12467.1"/>
    </source>
</evidence>
<reference evidence="3" key="2">
    <citation type="submission" date="2022-01" db="EMBL/GenBank/DDBJ databases">
        <authorList>
            <person name="Yamashiro T."/>
            <person name="Shiraishi A."/>
            <person name="Satake H."/>
            <person name="Nakayama K."/>
        </authorList>
    </citation>
    <scope>NUCLEOTIDE SEQUENCE</scope>
</reference>
<keyword evidence="4" id="KW-1185">Reference proteome</keyword>
<accession>A0ABQ5BEE6</accession>
<dbReference type="PANTHER" id="PTHR42648:SF18">
    <property type="entry name" value="RETROTRANSPOSON, UNCLASSIFIED-LIKE PROTEIN"/>
    <property type="match status" value="1"/>
</dbReference>
<evidence type="ECO:0000259" key="2">
    <source>
        <dbReference type="Pfam" id="PF25597"/>
    </source>
</evidence>
<proteinExistence type="predicted"/>
<feature type="domain" description="Retroviral polymerase SH3-like" evidence="2">
    <location>
        <begin position="43"/>
        <end position="97"/>
    </location>
</feature>
<evidence type="ECO:0000313" key="4">
    <source>
        <dbReference type="Proteomes" id="UP001151760"/>
    </source>
</evidence>
<feature type="non-terminal residue" evidence="3">
    <location>
        <position position="1"/>
    </location>
</feature>
<dbReference type="Proteomes" id="UP001151760">
    <property type="component" value="Unassembled WGS sequence"/>
</dbReference>